<reference evidence="3" key="2">
    <citation type="submission" date="2015-01" db="EMBL/GenBank/DDBJ databases">
        <title>Evolutionary Origins and Diversification of the Mycorrhizal Mutualists.</title>
        <authorList>
            <consortium name="DOE Joint Genome Institute"/>
            <consortium name="Mycorrhizal Genomics Consortium"/>
            <person name="Kohler A."/>
            <person name="Kuo A."/>
            <person name="Nagy L.G."/>
            <person name="Floudas D."/>
            <person name="Copeland A."/>
            <person name="Barry K.W."/>
            <person name="Cichocki N."/>
            <person name="Veneault-Fourrey C."/>
            <person name="LaButti K."/>
            <person name="Lindquist E.A."/>
            <person name="Lipzen A."/>
            <person name="Lundell T."/>
            <person name="Morin E."/>
            <person name="Murat C."/>
            <person name="Riley R."/>
            <person name="Ohm R."/>
            <person name="Sun H."/>
            <person name="Tunlid A."/>
            <person name="Henrissat B."/>
            <person name="Grigoriev I.V."/>
            <person name="Hibbett D.S."/>
            <person name="Martin F."/>
        </authorList>
    </citation>
    <scope>NUCLEOTIDE SEQUENCE [LARGE SCALE GENOMIC DNA]</scope>
    <source>
        <strain evidence="3">F 1598</strain>
    </source>
</reference>
<evidence type="ECO:0000313" key="3">
    <source>
        <dbReference type="Proteomes" id="UP000054166"/>
    </source>
</evidence>
<name>A0A0C3F5P5_PILCF</name>
<protein>
    <submittedName>
        <fullName evidence="2">Uncharacterized protein</fullName>
    </submittedName>
</protein>
<feature type="compositionally biased region" description="Polar residues" evidence="1">
    <location>
        <begin position="60"/>
        <end position="69"/>
    </location>
</feature>
<gene>
    <name evidence="2" type="ORF">PILCRDRAFT_13749</name>
</gene>
<accession>A0A0C3F5P5</accession>
<organism evidence="2 3">
    <name type="scientific">Piloderma croceum (strain F 1598)</name>
    <dbReference type="NCBI Taxonomy" id="765440"/>
    <lineage>
        <taxon>Eukaryota</taxon>
        <taxon>Fungi</taxon>
        <taxon>Dikarya</taxon>
        <taxon>Basidiomycota</taxon>
        <taxon>Agaricomycotina</taxon>
        <taxon>Agaricomycetes</taxon>
        <taxon>Agaricomycetidae</taxon>
        <taxon>Atheliales</taxon>
        <taxon>Atheliaceae</taxon>
        <taxon>Piloderma</taxon>
    </lineage>
</organism>
<sequence>MSLPSHANTPDSVIDPVLLLMSQIQDKNPEDHDEQIGGIDRRSTSPFPDDDDDIRGYELTNFSSNMSRDNSAEPLTGGGTISELCRQLKRRKNLSPESEAELDVYAVHDST</sequence>
<keyword evidence="3" id="KW-1185">Reference proteome</keyword>
<dbReference type="InParanoid" id="A0A0C3F5P5"/>
<feature type="region of interest" description="Disordered" evidence="1">
    <location>
        <begin position="91"/>
        <end position="111"/>
    </location>
</feature>
<dbReference type="AlphaFoldDB" id="A0A0C3F5P5"/>
<dbReference type="HOGENOM" id="CLU_2159375_0_0_1"/>
<evidence type="ECO:0000313" key="2">
    <source>
        <dbReference type="EMBL" id="KIM75186.1"/>
    </source>
</evidence>
<reference evidence="2 3" key="1">
    <citation type="submission" date="2014-04" db="EMBL/GenBank/DDBJ databases">
        <authorList>
            <consortium name="DOE Joint Genome Institute"/>
            <person name="Kuo A."/>
            <person name="Tarkka M."/>
            <person name="Buscot F."/>
            <person name="Kohler A."/>
            <person name="Nagy L.G."/>
            <person name="Floudas D."/>
            <person name="Copeland A."/>
            <person name="Barry K.W."/>
            <person name="Cichocki N."/>
            <person name="Veneault-Fourrey C."/>
            <person name="LaButti K."/>
            <person name="Lindquist E.A."/>
            <person name="Lipzen A."/>
            <person name="Lundell T."/>
            <person name="Morin E."/>
            <person name="Murat C."/>
            <person name="Sun H."/>
            <person name="Tunlid A."/>
            <person name="Henrissat B."/>
            <person name="Grigoriev I.V."/>
            <person name="Hibbett D.S."/>
            <person name="Martin F."/>
            <person name="Nordberg H.P."/>
            <person name="Cantor M.N."/>
            <person name="Hua S.X."/>
        </authorList>
    </citation>
    <scope>NUCLEOTIDE SEQUENCE [LARGE SCALE GENOMIC DNA]</scope>
    <source>
        <strain evidence="2 3">F 1598</strain>
    </source>
</reference>
<feature type="region of interest" description="Disordered" evidence="1">
    <location>
        <begin position="25"/>
        <end position="79"/>
    </location>
</feature>
<dbReference type="EMBL" id="KN833049">
    <property type="protein sequence ID" value="KIM75186.1"/>
    <property type="molecule type" value="Genomic_DNA"/>
</dbReference>
<proteinExistence type="predicted"/>
<evidence type="ECO:0000256" key="1">
    <source>
        <dbReference type="SAM" id="MobiDB-lite"/>
    </source>
</evidence>
<dbReference type="Proteomes" id="UP000054166">
    <property type="component" value="Unassembled WGS sequence"/>
</dbReference>